<sequence length="22" mass="2304">MSPHSNLSDPSSFVLAAPMCVL</sequence>
<reference evidence="1" key="2">
    <citation type="journal article" date="2015" name="Data Brief">
        <title>Shoot transcriptome of the giant reed, Arundo donax.</title>
        <authorList>
            <person name="Barrero R.A."/>
            <person name="Guerrero F.D."/>
            <person name="Moolhuijzen P."/>
            <person name="Goolsby J.A."/>
            <person name="Tidwell J."/>
            <person name="Bellgard S.E."/>
            <person name="Bellgard M.I."/>
        </authorList>
    </citation>
    <scope>NUCLEOTIDE SEQUENCE</scope>
    <source>
        <tissue evidence="1">Shoot tissue taken approximately 20 cm above the soil surface</tissue>
    </source>
</reference>
<name>A0A0A9F2V4_ARUDO</name>
<dbReference type="AlphaFoldDB" id="A0A0A9F2V4"/>
<proteinExistence type="predicted"/>
<evidence type="ECO:0000313" key="1">
    <source>
        <dbReference type="EMBL" id="JAE06637.1"/>
    </source>
</evidence>
<dbReference type="EMBL" id="GBRH01191259">
    <property type="protein sequence ID" value="JAE06637.1"/>
    <property type="molecule type" value="Transcribed_RNA"/>
</dbReference>
<accession>A0A0A9F2V4</accession>
<protein>
    <submittedName>
        <fullName evidence="1">Uncharacterized protein</fullName>
    </submittedName>
</protein>
<organism evidence="1">
    <name type="scientific">Arundo donax</name>
    <name type="common">Giant reed</name>
    <name type="synonym">Donax arundinaceus</name>
    <dbReference type="NCBI Taxonomy" id="35708"/>
    <lineage>
        <taxon>Eukaryota</taxon>
        <taxon>Viridiplantae</taxon>
        <taxon>Streptophyta</taxon>
        <taxon>Embryophyta</taxon>
        <taxon>Tracheophyta</taxon>
        <taxon>Spermatophyta</taxon>
        <taxon>Magnoliopsida</taxon>
        <taxon>Liliopsida</taxon>
        <taxon>Poales</taxon>
        <taxon>Poaceae</taxon>
        <taxon>PACMAD clade</taxon>
        <taxon>Arundinoideae</taxon>
        <taxon>Arundineae</taxon>
        <taxon>Arundo</taxon>
    </lineage>
</organism>
<reference evidence="1" key="1">
    <citation type="submission" date="2014-09" db="EMBL/GenBank/DDBJ databases">
        <authorList>
            <person name="Magalhaes I.L.F."/>
            <person name="Oliveira U."/>
            <person name="Santos F.R."/>
            <person name="Vidigal T.H.D.A."/>
            <person name="Brescovit A.D."/>
            <person name="Santos A.J."/>
        </authorList>
    </citation>
    <scope>NUCLEOTIDE SEQUENCE</scope>
    <source>
        <tissue evidence="1">Shoot tissue taken approximately 20 cm above the soil surface</tissue>
    </source>
</reference>